<evidence type="ECO:0000313" key="1">
    <source>
        <dbReference type="EMBL" id="KXB03979.1"/>
    </source>
</evidence>
<dbReference type="AlphaFoldDB" id="A0A133VC04"/>
<reference evidence="1 2" key="1">
    <citation type="journal article" date="2016" name="Sci. Rep.">
        <title>Metabolic traits of an uncultured archaeal lineage -MSBL1- from brine pools of the Red Sea.</title>
        <authorList>
            <person name="Mwirichia R."/>
            <person name="Alam I."/>
            <person name="Rashid M."/>
            <person name="Vinu M."/>
            <person name="Ba-Alawi W."/>
            <person name="Anthony Kamau A."/>
            <person name="Kamanda Ngugi D."/>
            <person name="Goker M."/>
            <person name="Klenk H.P."/>
            <person name="Bajic V."/>
            <person name="Stingl U."/>
        </authorList>
    </citation>
    <scope>NUCLEOTIDE SEQUENCE [LARGE SCALE GENOMIC DNA]</scope>
    <source>
        <strain evidence="1">SCGC-AAA261O19</strain>
    </source>
</reference>
<feature type="non-terminal residue" evidence="1">
    <location>
        <position position="68"/>
    </location>
</feature>
<keyword evidence="2" id="KW-1185">Reference proteome</keyword>
<dbReference type="EMBL" id="LHYB01000054">
    <property type="protein sequence ID" value="KXB03979.1"/>
    <property type="molecule type" value="Genomic_DNA"/>
</dbReference>
<comment type="caution">
    <text evidence="1">The sequence shown here is derived from an EMBL/GenBank/DDBJ whole genome shotgun (WGS) entry which is preliminary data.</text>
</comment>
<gene>
    <name evidence="1" type="ORF">AKJ48_03530</name>
</gene>
<name>A0A133VC04_9EURY</name>
<proteinExistence type="predicted"/>
<sequence length="68" mass="7578">MISEEFQDKGKACLPLNHNTVSSTLTSLLTRLGRERLEVEQVGTIEKIEGEPRPEISDDLKDKALLAL</sequence>
<protein>
    <submittedName>
        <fullName evidence="1">Uncharacterized protein</fullName>
    </submittedName>
</protein>
<dbReference type="Proteomes" id="UP000070076">
    <property type="component" value="Unassembled WGS sequence"/>
</dbReference>
<organism evidence="1 2">
    <name type="scientific">candidate division MSBL1 archaeon SCGC-AAA261O19</name>
    <dbReference type="NCBI Taxonomy" id="1698277"/>
    <lineage>
        <taxon>Archaea</taxon>
        <taxon>Methanobacteriati</taxon>
        <taxon>Methanobacteriota</taxon>
        <taxon>candidate division MSBL1</taxon>
    </lineage>
</organism>
<accession>A0A133VC04</accession>
<evidence type="ECO:0000313" key="2">
    <source>
        <dbReference type="Proteomes" id="UP000070076"/>
    </source>
</evidence>